<name>L7TID9_9CAUD</name>
<dbReference type="EMBL" id="KC262634">
    <property type="protein sequence ID" value="AGC34674.1"/>
    <property type="molecule type" value="Genomic_DNA"/>
</dbReference>
<feature type="compositionally biased region" description="Polar residues" evidence="1">
    <location>
        <begin position="11"/>
        <end position="21"/>
    </location>
</feature>
<dbReference type="Proteomes" id="UP000011154">
    <property type="component" value="Segment"/>
</dbReference>
<evidence type="ECO:0000313" key="3">
    <source>
        <dbReference type="Proteomes" id="UP000011154"/>
    </source>
</evidence>
<evidence type="ECO:0000313" key="2">
    <source>
        <dbReference type="EMBL" id="AGC34674.1"/>
    </source>
</evidence>
<feature type="region of interest" description="Disordered" evidence="1">
    <location>
        <begin position="112"/>
        <end position="138"/>
    </location>
</feature>
<proteinExistence type="predicted"/>
<reference evidence="2 3" key="1">
    <citation type="submission" date="2012-12" db="EMBL/GenBank/DDBJ databases">
        <title>Complete genome sequence of Pseudomonas aeruginosa temperate bacteriophage H66.</title>
        <authorList>
            <person name="Maya O."/>
            <person name="Flores V."/>
            <person name="Guarneros G."/>
        </authorList>
    </citation>
    <scope>NUCLEOTIDE SEQUENCE [LARGE SCALE GENOMIC DNA]</scope>
</reference>
<protein>
    <submittedName>
        <fullName evidence="2">Uncharacterized protein</fullName>
    </submittedName>
</protein>
<organism evidence="2 3">
    <name type="scientific">Pseudomonas phage H66</name>
    <dbReference type="NCBI Taxonomy" id="2928683"/>
    <lineage>
        <taxon>Viruses</taxon>
        <taxon>Duplodnaviria</taxon>
        <taxon>Heunggongvirae</taxon>
        <taxon>Uroviricota</taxon>
        <taxon>Caudoviricetes</taxon>
        <taxon>Hollowayvirus</taxon>
        <taxon>Hollowayvirus H66</taxon>
    </lineage>
</organism>
<keyword evidence="3" id="KW-1185">Reference proteome</keyword>
<sequence>MADAGTLDTYGASTKGSWSCSTSRVSIEQRPHLPCSLCCLSLQLRQLRYTDASMPLERSHFRIKVARTVTRPRPLMSPPRTPSTAPSTASSGRNEAGAALLAFRLLSSAVRNPQPGRGKLMAGHGKSCRRQRLGKHLA</sequence>
<accession>L7TID9</accession>
<feature type="region of interest" description="Disordered" evidence="1">
    <location>
        <begin position="67"/>
        <end position="94"/>
    </location>
</feature>
<feature type="compositionally biased region" description="Low complexity" evidence="1">
    <location>
        <begin position="82"/>
        <end position="94"/>
    </location>
</feature>
<feature type="compositionally biased region" description="Basic residues" evidence="1">
    <location>
        <begin position="126"/>
        <end position="138"/>
    </location>
</feature>
<feature type="region of interest" description="Disordered" evidence="1">
    <location>
        <begin position="1"/>
        <end position="21"/>
    </location>
</feature>
<gene>
    <name evidence="2" type="ORF">H66_0065</name>
</gene>
<dbReference type="OrthoDB" id="34314at10239"/>
<evidence type="ECO:0000256" key="1">
    <source>
        <dbReference type="SAM" id="MobiDB-lite"/>
    </source>
</evidence>